<dbReference type="Pfam" id="PF13245">
    <property type="entry name" value="AAA_19"/>
    <property type="match status" value="1"/>
</dbReference>
<dbReference type="OrthoDB" id="9810135at2"/>
<keyword evidence="5" id="KW-0413">Isomerase</keyword>
<evidence type="ECO:0000256" key="8">
    <source>
        <dbReference type="ARBA" id="ARBA00048988"/>
    </source>
</evidence>
<evidence type="ECO:0000256" key="1">
    <source>
        <dbReference type="ARBA" id="ARBA00022741"/>
    </source>
</evidence>
<keyword evidence="11" id="KW-0614">Plasmid</keyword>
<dbReference type="KEGG" id="dpt:Deipr_2354"/>
<dbReference type="InterPro" id="IPR027417">
    <property type="entry name" value="P-loop_NTPase"/>
</dbReference>
<evidence type="ECO:0000256" key="4">
    <source>
        <dbReference type="ARBA" id="ARBA00022840"/>
    </source>
</evidence>
<dbReference type="PROSITE" id="PS51198">
    <property type="entry name" value="UVRD_HELICASE_ATP_BIND"/>
    <property type="match status" value="1"/>
</dbReference>
<feature type="binding site" evidence="9">
    <location>
        <begin position="48"/>
        <end position="55"/>
    </location>
    <ligand>
        <name>ATP</name>
        <dbReference type="ChEBI" id="CHEBI:30616"/>
    </ligand>
</feature>
<dbReference type="GO" id="GO:0043138">
    <property type="term" value="F:3'-5' DNA helicase activity"/>
    <property type="evidence" value="ECO:0007669"/>
    <property type="project" value="UniProtKB-EC"/>
</dbReference>
<dbReference type="Proteomes" id="UP000007718">
    <property type="component" value="Plasmid pDEIPR02"/>
</dbReference>
<dbReference type="EMBL" id="CP002538">
    <property type="protein sequence ID" value="ADY27478.1"/>
    <property type="molecule type" value="Genomic_DNA"/>
</dbReference>
<dbReference type="InterPro" id="IPR000212">
    <property type="entry name" value="DNA_helicase_UvrD/REP"/>
</dbReference>
<reference evidence="12" key="1">
    <citation type="submission" date="2011-02" db="EMBL/GenBank/DDBJ databases">
        <title>The complete sequence of plasmid2 of Deinococcus proteolyticus DSM 20540.</title>
        <authorList>
            <consortium name="US DOE Joint Genome Institute (JGI-PGF)"/>
            <person name="Lucas S."/>
            <person name="Copeland A."/>
            <person name="Lapidus A."/>
            <person name="Bruce D."/>
            <person name="Goodwin L."/>
            <person name="Pitluck S."/>
            <person name="Kyrpides N."/>
            <person name="Mavromatis K."/>
            <person name="Pagani I."/>
            <person name="Ivanova N."/>
            <person name="Ovchinnikova G."/>
            <person name="Zeytun A."/>
            <person name="Detter J.C."/>
            <person name="Han C."/>
            <person name="Land M."/>
            <person name="Hauser L."/>
            <person name="Markowitz V."/>
            <person name="Cheng J.-F."/>
            <person name="Hugenholtz P."/>
            <person name="Woyke T."/>
            <person name="Wu D."/>
            <person name="Pukall R."/>
            <person name="Steenblock K."/>
            <person name="Brambilla E."/>
            <person name="Klenk H.-P."/>
            <person name="Eisen J.A."/>
        </authorList>
    </citation>
    <scope>NUCLEOTIDE SEQUENCE [LARGE SCALE GENOMIC DNA]</scope>
    <source>
        <strain evidence="12">ATCC 35074 / DSM 20540 / JCM 6276 / NBRC 101906 / NCIMB 13154 / VKM Ac-1939 / CCM 2703 / MRP</strain>
        <plasmid evidence="12">Plasmid pDEIPR02</plasmid>
    </source>
</reference>
<dbReference type="EC" id="5.6.2.4" evidence="7"/>
<name>F0RQB9_DEIPM</name>
<evidence type="ECO:0000256" key="6">
    <source>
        <dbReference type="ARBA" id="ARBA00034617"/>
    </source>
</evidence>
<accession>F0RQB9</accession>
<dbReference type="SUPFAM" id="SSF52540">
    <property type="entry name" value="P-loop containing nucleoside triphosphate hydrolases"/>
    <property type="match status" value="1"/>
</dbReference>
<dbReference type="PANTHER" id="PTHR11070:SF30">
    <property type="entry name" value="F-BOX DNA HELICASE 1"/>
    <property type="match status" value="1"/>
</dbReference>
<dbReference type="SMART" id="SM00382">
    <property type="entry name" value="AAA"/>
    <property type="match status" value="1"/>
</dbReference>
<comment type="catalytic activity">
    <reaction evidence="8">
        <text>ATP + H2O = ADP + phosphate + H(+)</text>
        <dbReference type="Rhea" id="RHEA:13065"/>
        <dbReference type="ChEBI" id="CHEBI:15377"/>
        <dbReference type="ChEBI" id="CHEBI:15378"/>
        <dbReference type="ChEBI" id="CHEBI:30616"/>
        <dbReference type="ChEBI" id="CHEBI:43474"/>
        <dbReference type="ChEBI" id="CHEBI:456216"/>
        <dbReference type="EC" id="5.6.2.4"/>
    </reaction>
</comment>
<keyword evidence="12" id="KW-1185">Reference proteome</keyword>
<reference evidence="11 12" key="2">
    <citation type="journal article" date="2012" name="Stand. Genomic Sci.">
        <title>Complete genome sequence of the orange-red pigmented, radioresistant Deinococcus proteolyticus type strain (MRP(T)).</title>
        <authorList>
            <person name="Copeland A."/>
            <person name="Zeytun A."/>
            <person name="Yassawong M."/>
            <person name="Nolan M."/>
            <person name="Lucas S."/>
            <person name="Hammon N."/>
            <person name="Deshpande S."/>
            <person name="Cheng J.F."/>
            <person name="Han C."/>
            <person name="Tapia R."/>
            <person name="Goodwin L.A."/>
            <person name="Pitluck S."/>
            <person name="Mavromatis K."/>
            <person name="Liolios K."/>
            <person name="Pagani I."/>
            <person name="Ivanova N."/>
            <person name="Mikhailova N."/>
            <person name="Pati A."/>
            <person name="Chen A."/>
            <person name="Palaniappan K."/>
            <person name="Land M."/>
            <person name="Hauser L."/>
            <person name="Jeffries C.D."/>
            <person name="Brambilla E.M."/>
            <person name="Rohde M."/>
            <person name="Sikorski J."/>
            <person name="Pukall R."/>
            <person name="Goker M."/>
            <person name="Detter J.C."/>
            <person name="Woyke T."/>
            <person name="Bristow J."/>
            <person name="Eisen J.A."/>
            <person name="Markowitz V."/>
            <person name="Hugenholtz P."/>
            <person name="Kyrpides N.C."/>
            <person name="Klenk H.P."/>
            <person name="Lapidus A."/>
        </authorList>
    </citation>
    <scope>NUCLEOTIDE SEQUENCE [LARGE SCALE GENOMIC DNA]</scope>
    <source>
        <strain evidence="12">ATCC 35074 / DSM 20540 / JCM 6276 / NBRC 101906 / NCIMB 13154 / VKM Ac-1939 / CCM 2703 / MRP</strain>
        <plasmid evidence="12">Plasmid pDEIPR02</plasmid>
    </source>
</reference>
<keyword evidence="1 9" id="KW-0547">Nucleotide-binding</keyword>
<dbReference type="InterPro" id="IPR014016">
    <property type="entry name" value="UvrD-like_ATP-bd"/>
</dbReference>
<organism evidence="11 12">
    <name type="scientific">Deinococcus proteolyticus (strain ATCC 35074 / DSM 20540 / JCM 6276 / NBRC 101906 / NCIMB 13154 / VKM Ac-1939 / CCM 2703 / MRP)</name>
    <dbReference type="NCBI Taxonomy" id="693977"/>
    <lineage>
        <taxon>Bacteria</taxon>
        <taxon>Thermotogati</taxon>
        <taxon>Deinococcota</taxon>
        <taxon>Deinococci</taxon>
        <taxon>Deinococcales</taxon>
        <taxon>Deinococcaceae</taxon>
        <taxon>Deinococcus</taxon>
    </lineage>
</organism>
<keyword evidence="4 9" id="KW-0067">ATP-binding</keyword>
<dbReference type="GO" id="GO:0003677">
    <property type="term" value="F:DNA binding"/>
    <property type="evidence" value="ECO:0007669"/>
    <property type="project" value="InterPro"/>
</dbReference>
<dbReference type="AlphaFoldDB" id="F0RQB9"/>
<evidence type="ECO:0000256" key="7">
    <source>
        <dbReference type="ARBA" id="ARBA00034808"/>
    </source>
</evidence>
<evidence type="ECO:0000256" key="2">
    <source>
        <dbReference type="ARBA" id="ARBA00022801"/>
    </source>
</evidence>
<evidence type="ECO:0000313" key="12">
    <source>
        <dbReference type="Proteomes" id="UP000007718"/>
    </source>
</evidence>
<keyword evidence="3 9" id="KW-0347">Helicase</keyword>
<feature type="domain" description="UvrD-like helicase ATP-binding" evidence="10">
    <location>
        <begin position="27"/>
        <end position="299"/>
    </location>
</feature>
<dbReference type="PANTHER" id="PTHR11070">
    <property type="entry name" value="UVRD / RECB / PCRA DNA HELICASE FAMILY MEMBER"/>
    <property type="match status" value="1"/>
</dbReference>
<evidence type="ECO:0000313" key="11">
    <source>
        <dbReference type="EMBL" id="ADY27478.1"/>
    </source>
</evidence>
<dbReference type="GO" id="GO:0005524">
    <property type="term" value="F:ATP binding"/>
    <property type="evidence" value="ECO:0007669"/>
    <property type="project" value="UniProtKB-UniRule"/>
</dbReference>
<sequence>MTTLFDHLEEVRRGAKGKVVVREKREPSAEQQAVLQDLQTQRRMIILAGPGSGKTTLLEMIADELGRLRVLGGKNGMLAFNKHIVKEVKKRFPPNFDVRTVSSLGDLIVRQECPGITFEPKKYELLTEEHVHAVKREPKVQRELQERVLSCLDLHVGHDLGLDMTREDWAEYMTLVDAPIAGAEDTFYALTHRILREGTSMVKPGGVRSFLDQTLAPSLNGWTLNEPYDLLLIDELQDLSRGQLKLLRSVTHEGSRIIGVGDPRQSLYAFTGADQAAMNLFAQLFGAQTYPLSISYRCPKRVIEVARSIFPVIEAAPGAREGSVENVSGEEFLRCAQPGDLAIARTNAPLVEWCYQLIGAGVPALVRGKDVSRTLRAMAKDAACFIDGQVQRSEYRDGIPLKTFLERLDGYCQHLSDRAIAQEEKTGKDAGMRLATIADRNAVLNMVCEHTEKPVMGGLLNSITALFSGDEETSVILTTAHGAKGLEADTVWILAAEQFPCERAQSEAELYAEQCAEYVAYTRAKQAMYFVDAGVNKIPDHARGIE</sequence>
<dbReference type="InterPro" id="IPR003593">
    <property type="entry name" value="AAA+_ATPase"/>
</dbReference>
<evidence type="ECO:0000259" key="10">
    <source>
        <dbReference type="PROSITE" id="PS51198"/>
    </source>
</evidence>
<evidence type="ECO:0000256" key="5">
    <source>
        <dbReference type="ARBA" id="ARBA00023235"/>
    </source>
</evidence>
<dbReference type="RefSeq" id="WP_013615832.1">
    <property type="nucleotide sequence ID" value="NC_015162.1"/>
</dbReference>
<dbReference type="GO" id="GO:0016887">
    <property type="term" value="F:ATP hydrolysis activity"/>
    <property type="evidence" value="ECO:0007669"/>
    <property type="project" value="RHEA"/>
</dbReference>
<comment type="catalytic activity">
    <reaction evidence="6">
        <text>Couples ATP hydrolysis with the unwinding of duplex DNA by translocating in the 3'-5' direction.</text>
        <dbReference type="EC" id="5.6.2.4"/>
    </reaction>
</comment>
<keyword evidence="2 9" id="KW-0378">Hydrolase</keyword>
<dbReference type="Pfam" id="PF13361">
    <property type="entry name" value="UvrD_C"/>
    <property type="match status" value="1"/>
</dbReference>
<evidence type="ECO:0000256" key="9">
    <source>
        <dbReference type="PROSITE-ProRule" id="PRU00560"/>
    </source>
</evidence>
<gene>
    <name evidence="11" type="ordered locus">Deipr_2354</name>
</gene>
<proteinExistence type="predicted"/>
<dbReference type="Gene3D" id="3.40.50.300">
    <property type="entry name" value="P-loop containing nucleotide triphosphate hydrolases"/>
    <property type="match status" value="2"/>
</dbReference>
<dbReference type="InterPro" id="IPR014017">
    <property type="entry name" value="DNA_helicase_UvrD-like_C"/>
</dbReference>
<dbReference type="HOGENOM" id="CLU_034823_0_0_0"/>
<geneLocation type="plasmid" evidence="11 12">
    <name>pDEIPR02</name>
</geneLocation>
<protein>
    <recommendedName>
        <fullName evidence="7">DNA 3'-5' helicase</fullName>
        <ecNumber evidence="7">5.6.2.4</ecNumber>
    </recommendedName>
</protein>
<evidence type="ECO:0000256" key="3">
    <source>
        <dbReference type="ARBA" id="ARBA00022806"/>
    </source>
</evidence>